<dbReference type="PANTHER" id="PTHR43300:SF7">
    <property type="entry name" value="UDP-N-ACETYLBACILLOSAMINE N-ACETYLTRANSFERASE"/>
    <property type="match status" value="1"/>
</dbReference>
<keyword evidence="5" id="KW-0012">Acyltransferase</keyword>
<reference evidence="5 6" key="1">
    <citation type="journal article" date="2013" name="Mar. Genomics">
        <title>Expression of sulfatases in Rhodopirellula baltica and the diversity of sulfatases in the genus Rhodopirellula.</title>
        <authorList>
            <person name="Wegner C.E."/>
            <person name="Richter-Heitmann T."/>
            <person name="Klindworth A."/>
            <person name="Klockow C."/>
            <person name="Richter M."/>
            <person name="Achstetter T."/>
            <person name="Glockner F.O."/>
            <person name="Harder J."/>
        </authorList>
    </citation>
    <scope>NUCLEOTIDE SEQUENCE [LARGE SCALE GENOMIC DNA]</scope>
    <source>
        <strain evidence="5 6">WH47</strain>
    </source>
</reference>
<feature type="binding site" evidence="3">
    <location>
        <position position="148"/>
    </location>
    <ligand>
        <name>acetyl-CoA</name>
        <dbReference type="ChEBI" id="CHEBI:57288"/>
    </ligand>
</feature>
<protein>
    <submittedName>
        <fullName evidence="5">Sialic acid O-acyltransferase, NeuD</fullName>
    </submittedName>
</protein>
<evidence type="ECO:0000313" key="5">
    <source>
        <dbReference type="EMBL" id="EGF29399.1"/>
    </source>
</evidence>
<evidence type="ECO:0000256" key="3">
    <source>
        <dbReference type="PIRSR" id="PIRSR620019-2"/>
    </source>
</evidence>
<evidence type="ECO:0000256" key="1">
    <source>
        <dbReference type="ARBA" id="ARBA00007274"/>
    </source>
</evidence>
<dbReference type="GO" id="GO:0016746">
    <property type="term" value="F:acyltransferase activity"/>
    <property type="evidence" value="ECO:0007669"/>
    <property type="project" value="UniProtKB-KW"/>
</dbReference>
<dbReference type="Proteomes" id="UP000006222">
    <property type="component" value="Unassembled WGS sequence"/>
</dbReference>
<dbReference type="Pfam" id="PF17836">
    <property type="entry name" value="PglD_N"/>
    <property type="match status" value="1"/>
</dbReference>
<feature type="site" description="Increases basicity of active site His" evidence="2">
    <location>
        <position position="140"/>
    </location>
</feature>
<feature type="domain" description="PglD N-terminal" evidence="4">
    <location>
        <begin position="3"/>
        <end position="71"/>
    </location>
</feature>
<feature type="active site" description="Proton acceptor" evidence="2">
    <location>
        <position position="139"/>
    </location>
</feature>
<dbReference type="EMBL" id="AFAR01000032">
    <property type="protein sequence ID" value="EGF29399.1"/>
    <property type="molecule type" value="Genomic_DNA"/>
</dbReference>
<accession>F2ALQ3</accession>
<comment type="caution">
    <text evidence="5">The sequence shown here is derived from an EMBL/GenBank/DDBJ whole genome shotgun (WGS) entry which is preliminary data.</text>
</comment>
<dbReference type="NCBIfam" id="TIGR03570">
    <property type="entry name" value="NeuD_NnaD"/>
    <property type="match status" value="1"/>
</dbReference>
<organism evidence="5 6">
    <name type="scientific">Rhodopirellula baltica WH47</name>
    <dbReference type="NCBI Taxonomy" id="991778"/>
    <lineage>
        <taxon>Bacteria</taxon>
        <taxon>Pseudomonadati</taxon>
        <taxon>Planctomycetota</taxon>
        <taxon>Planctomycetia</taxon>
        <taxon>Pirellulales</taxon>
        <taxon>Pirellulaceae</taxon>
        <taxon>Rhodopirellula</taxon>
    </lineage>
</organism>
<dbReference type="SUPFAM" id="SSF51161">
    <property type="entry name" value="Trimeric LpxA-like enzymes"/>
    <property type="match status" value="1"/>
</dbReference>
<evidence type="ECO:0000256" key="2">
    <source>
        <dbReference type="PIRSR" id="PIRSR620019-1"/>
    </source>
</evidence>
<dbReference type="InterPro" id="IPR020019">
    <property type="entry name" value="AcTrfase_PglD-like"/>
</dbReference>
<comment type="similarity">
    <text evidence="1">Belongs to the transferase hexapeptide repeat family.</text>
</comment>
<gene>
    <name evidence="5" type="ORF">RBWH47_02763</name>
</gene>
<dbReference type="Gene3D" id="3.40.50.20">
    <property type="match status" value="1"/>
</dbReference>
<dbReference type="AlphaFoldDB" id="F2ALQ3"/>
<sequence length="211" mass="21811">MRQLLLIGAGGHCHSCIETIESSDQFQIAGIVGSPNEVGTSVLGYDVIGSDVDLPLLLQRIPNAIIAAGQIQSPDLRVRLFELATNLGAVMPAITASTAVVSRHASLGPGTIVMHGGIVNAGAKVGTNGIINSMALIEHDSIVEDHCHVSTAAVLNGGVHVGSQTFIGSRCVVHQSVSIGQRCVIAAGAVVRSNVEDGRTVHYNSNRKTPA</sequence>
<dbReference type="CDD" id="cd03360">
    <property type="entry name" value="LbH_AT_putative"/>
    <property type="match status" value="1"/>
</dbReference>
<keyword evidence="5" id="KW-0808">Transferase</keyword>
<evidence type="ECO:0000313" key="6">
    <source>
        <dbReference type="Proteomes" id="UP000006222"/>
    </source>
</evidence>
<dbReference type="Pfam" id="PF00132">
    <property type="entry name" value="Hexapep"/>
    <property type="match status" value="1"/>
</dbReference>
<dbReference type="InterPro" id="IPR001451">
    <property type="entry name" value="Hexapep"/>
</dbReference>
<dbReference type="RefSeq" id="WP_007324570.1">
    <property type="nucleotide sequence ID" value="NZ_AFAR01000032.1"/>
</dbReference>
<evidence type="ECO:0000259" key="4">
    <source>
        <dbReference type="Pfam" id="PF17836"/>
    </source>
</evidence>
<dbReference type="InterPro" id="IPR050179">
    <property type="entry name" value="Trans_hexapeptide_repeat"/>
</dbReference>
<dbReference type="InterPro" id="IPR011004">
    <property type="entry name" value="Trimer_LpxA-like_sf"/>
</dbReference>
<name>F2ALQ3_RHOBT</name>
<proteinExistence type="inferred from homology"/>
<dbReference type="PATRIC" id="fig|991778.3.peg.625"/>
<dbReference type="InterPro" id="IPR041561">
    <property type="entry name" value="PglD_N"/>
</dbReference>
<dbReference type="Gene3D" id="2.160.10.10">
    <property type="entry name" value="Hexapeptide repeat proteins"/>
    <property type="match status" value="1"/>
</dbReference>
<dbReference type="PANTHER" id="PTHR43300">
    <property type="entry name" value="ACETYLTRANSFERASE"/>
    <property type="match status" value="1"/>
</dbReference>